<dbReference type="EMBL" id="CAMPGE010007624">
    <property type="protein sequence ID" value="CAI2366539.1"/>
    <property type="molecule type" value="Genomic_DNA"/>
</dbReference>
<gene>
    <name evidence="2" type="ORF">ECRASSUSDP1_LOCUS7812</name>
</gene>
<feature type="region of interest" description="Disordered" evidence="1">
    <location>
        <begin position="101"/>
        <end position="123"/>
    </location>
</feature>
<evidence type="ECO:0000256" key="1">
    <source>
        <dbReference type="SAM" id="MobiDB-lite"/>
    </source>
</evidence>
<reference evidence="2" key="1">
    <citation type="submission" date="2023-07" db="EMBL/GenBank/DDBJ databases">
        <authorList>
            <consortium name="AG Swart"/>
            <person name="Singh M."/>
            <person name="Singh A."/>
            <person name="Seah K."/>
            <person name="Emmerich C."/>
        </authorList>
    </citation>
    <scope>NUCLEOTIDE SEQUENCE</scope>
    <source>
        <strain evidence="2">DP1</strain>
    </source>
</reference>
<dbReference type="Proteomes" id="UP001295684">
    <property type="component" value="Unassembled WGS sequence"/>
</dbReference>
<protein>
    <submittedName>
        <fullName evidence="2">Uncharacterized protein</fullName>
    </submittedName>
</protein>
<evidence type="ECO:0000313" key="2">
    <source>
        <dbReference type="EMBL" id="CAI2366539.1"/>
    </source>
</evidence>
<dbReference type="AlphaFoldDB" id="A0AAD1UCZ9"/>
<accession>A0AAD1UCZ9</accession>
<feature type="compositionally biased region" description="Polar residues" evidence="1">
    <location>
        <begin position="271"/>
        <end position="290"/>
    </location>
</feature>
<feature type="region of interest" description="Disordered" evidence="1">
    <location>
        <begin position="267"/>
        <end position="290"/>
    </location>
</feature>
<keyword evidence="3" id="KW-1185">Reference proteome</keyword>
<evidence type="ECO:0000313" key="3">
    <source>
        <dbReference type="Proteomes" id="UP001295684"/>
    </source>
</evidence>
<name>A0AAD1UCZ9_EUPCR</name>
<sequence>MSNLNSSTLVPNKNIFLYNLREPFTFDRLKVIPKMTPTVLLPVLPKYPAGSPKFWKNLGLKSKDAVKPNKDKNDYKQLKININLENFNKPRVTKNVMKKFSKTGTKQRKSMSCNRSKNKFKDSSLPHEFMHNISKRFSSVESVQPRVNKTPTLLKESSTLQMSHPFRNLELKKLIKKVKAKKNMLIDDKSSRARKKKIKVSPVNMKPKQNCPSSGKQSRLRMIRLPNTKNFKKENGNSKAPKIRQWFNLGLKSQLCGKNSKENAKKFSKNYPFSGSHPHNNSKGDLSYSSVQGSYSRNYGLRRLMTNPEKAPKPDLDSLKISNTSGCSMRLNTLSV</sequence>
<proteinExistence type="predicted"/>
<organism evidence="2 3">
    <name type="scientific">Euplotes crassus</name>
    <dbReference type="NCBI Taxonomy" id="5936"/>
    <lineage>
        <taxon>Eukaryota</taxon>
        <taxon>Sar</taxon>
        <taxon>Alveolata</taxon>
        <taxon>Ciliophora</taxon>
        <taxon>Intramacronucleata</taxon>
        <taxon>Spirotrichea</taxon>
        <taxon>Hypotrichia</taxon>
        <taxon>Euplotida</taxon>
        <taxon>Euplotidae</taxon>
        <taxon>Moneuplotes</taxon>
    </lineage>
</organism>
<comment type="caution">
    <text evidence="2">The sequence shown here is derived from an EMBL/GenBank/DDBJ whole genome shotgun (WGS) entry which is preliminary data.</text>
</comment>